<evidence type="ECO:0000313" key="3">
    <source>
        <dbReference type="Proteomes" id="UP000322981"/>
    </source>
</evidence>
<keyword evidence="3" id="KW-1185">Reference proteome</keyword>
<evidence type="ECO:0000313" key="2">
    <source>
        <dbReference type="EMBL" id="KAA6184157.1"/>
    </source>
</evidence>
<comment type="caution">
    <text evidence="2">The sequence shown here is derived from an EMBL/GenBank/DDBJ whole genome shotgun (WGS) entry which is preliminary data.</text>
</comment>
<name>A0A5M8FHF4_9GAMM</name>
<accession>A0A5M8FHF4</accession>
<feature type="compositionally biased region" description="Basic and acidic residues" evidence="1">
    <location>
        <begin position="39"/>
        <end position="70"/>
    </location>
</feature>
<sequence length="70" mass="7545">MFATNLVLLLALIAMIAGAVWLFRDGEGTGPKAPIQLYDNDKDKDGEREGAQQVRVRSDDAQGPDESGRG</sequence>
<feature type="region of interest" description="Disordered" evidence="1">
    <location>
        <begin position="30"/>
        <end position="70"/>
    </location>
</feature>
<dbReference type="EMBL" id="VWXX01000023">
    <property type="protein sequence ID" value="KAA6184157.1"/>
    <property type="molecule type" value="Genomic_DNA"/>
</dbReference>
<organism evidence="2 3">
    <name type="scientific">Thiohalocapsa marina</name>
    <dbReference type="NCBI Taxonomy" id="424902"/>
    <lineage>
        <taxon>Bacteria</taxon>
        <taxon>Pseudomonadati</taxon>
        <taxon>Pseudomonadota</taxon>
        <taxon>Gammaproteobacteria</taxon>
        <taxon>Chromatiales</taxon>
        <taxon>Chromatiaceae</taxon>
        <taxon>Thiohalocapsa</taxon>
    </lineage>
</organism>
<proteinExistence type="predicted"/>
<gene>
    <name evidence="2" type="ORF">F2Q65_13275</name>
</gene>
<dbReference type="Proteomes" id="UP000322981">
    <property type="component" value="Unassembled WGS sequence"/>
</dbReference>
<reference evidence="2 3" key="1">
    <citation type="submission" date="2019-09" db="EMBL/GenBank/DDBJ databases">
        <title>Whole-genome sequence of the purple sulfur bacterium Thiohalocapsa marina DSM 19078.</title>
        <authorList>
            <person name="Kyndt J.A."/>
            <person name="Meyer T.E."/>
        </authorList>
    </citation>
    <scope>NUCLEOTIDE SEQUENCE [LARGE SCALE GENOMIC DNA]</scope>
    <source>
        <strain evidence="2 3">DSM 19078</strain>
    </source>
</reference>
<dbReference type="RefSeq" id="WP_150093893.1">
    <property type="nucleotide sequence ID" value="NZ_JBFUOH010000105.1"/>
</dbReference>
<dbReference type="AlphaFoldDB" id="A0A5M8FHF4"/>
<evidence type="ECO:0000256" key="1">
    <source>
        <dbReference type="SAM" id="MobiDB-lite"/>
    </source>
</evidence>
<protein>
    <submittedName>
        <fullName evidence="2">Uncharacterized protein</fullName>
    </submittedName>
</protein>